<dbReference type="InterPro" id="IPR011701">
    <property type="entry name" value="MFS"/>
</dbReference>
<comment type="caution">
    <text evidence="7">The sequence shown here is derived from an EMBL/GenBank/DDBJ whole genome shotgun (WGS) entry which is preliminary data.</text>
</comment>
<keyword evidence="4 5" id="KW-0472">Membrane</keyword>
<dbReference type="InterPro" id="IPR020846">
    <property type="entry name" value="MFS_dom"/>
</dbReference>
<name>X1UBI6_9ZZZZ</name>
<feature type="domain" description="Major facilitator superfamily (MFS) profile" evidence="6">
    <location>
        <begin position="1"/>
        <end position="267"/>
    </location>
</feature>
<gene>
    <name evidence="7" type="ORF">S12H4_31353</name>
</gene>
<evidence type="ECO:0000256" key="2">
    <source>
        <dbReference type="ARBA" id="ARBA00022692"/>
    </source>
</evidence>
<evidence type="ECO:0000256" key="4">
    <source>
        <dbReference type="ARBA" id="ARBA00023136"/>
    </source>
</evidence>
<evidence type="ECO:0000256" key="5">
    <source>
        <dbReference type="SAM" id="Phobius"/>
    </source>
</evidence>
<dbReference type="AlphaFoldDB" id="X1UBI6"/>
<evidence type="ECO:0000259" key="6">
    <source>
        <dbReference type="PROSITE" id="PS50850"/>
    </source>
</evidence>
<dbReference type="SUPFAM" id="SSF103473">
    <property type="entry name" value="MFS general substrate transporter"/>
    <property type="match status" value="1"/>
</dbReference>
<dbReference type="EMBL" id="BARW01018289">
    <property type="protein sequence ID" value="GAI97230.1"/>
    <property type="molecule type" value="Genomic_DNA"/>
</dbReference>
<feature type="transmembrane region" description="Helical" evidence="5">
    <location>
        <begin position="174"/>
        <end position="199"/>
    </location>
</feature>
<dbReference type="GO" id="GO:0035435">
    <property type="term" value="P:phosphate ion transmembrane transport"/>
    <property type="evidence" value="ECO:0007669"/>
    <property type="project" value="TreeGrafter"/>
</dbReference>
<protein>
    <recommendedName>
        <fullName evidence="6">Major facilitator superfamily (MFS) profile domain-containing protein</fullName>
    </recommendedName>
</protein>
<feature type="transmembrane region" description="Helical" evidence="5">
    <location>
        <begin position="81"/>
        <end position="98"/>
    </location>
</feature>
<feature type="transmembrane region" description="Helical" evidence="5">
    <location>
        <begin position="118"/>
        <end position="138"/>
    </location>
</feature>
<dbReference type="PROSITE" id="PS50850">
    <property type="entry name" value="MFS"/>
    <property type="match status" value="1"/>
</dbReference>
<dbReference type="Pfam" id="PF07690">
    <property type="entry name" value="MFS_1"/>
    <property type="match status" value="1"/>
</dbReference>
<dbReference type="GO" id="GO:0005886">
    <property type="term" value="C:plasma membrane"/>
    <property type="evidence" value="ECO:0007669"/>
    <property type="project" value="TreeGrafter"/>
</dbReference>
<feature type="transmembrane region" description="Helical" evidence="5">
    <location>
        <begin position="15"/>
        <end position="33"/>
    </location>
</feature>
<dbReference type="InterPro" id="IPR051337">
    <property type="entry name" value="OPA_Antiporter"/>
</dbReference>
<feature type="transmembrane region" description="Helical" evidence="5">
    <location>
        <begin position="243"/>
        <end position="261"/>
    </location>
</feature>
<dbReference type="Gene3D" id="1.20.1250.20">
    <property type="entry name" value="MFS general substrate transporter like domains"/>
    <property type="match status" value="2"/>
</dbReference>
<comment type="subcellular location">
    <subcellularLocation>
        <location evidence="1">Endomembrane system</location>
        <topology evidence="1">Multi-pass membrane protein</topology>
    </subcellularLocation>
</comment>
<dbReference type="GO" id="GO:0061513">
    <property type="term" value="F:glucose 6-phosphate:phosphate antiporter activity"/>
    <property type="evidence" value="ECO:0007669"/>
    <property type="project" value="TreeGrafter"/>
</dbReference>
<evidence type="ECO:0000313" key="7">
    <source>
        <dbReference type="EMBL" id="GAI97230.1"/>
    </source>
</evidence>
<keyword evidence="2 5" id="KW-0812">Transmembrane</keyword>
<evidence type="ECO:0000256" key="1">
    <source>
        <dbReference type="ARBA" id="ARBA00004127"/>
    </source>
</evidence>
<accession>X1UBI6</accession>
<organism evidence="7">
    <name type="scientific">marine sediment metagenome</name>
    <dbReference type="NCBI Taxonomy" id="412755"/>
    <lineage>
        <taxon>unclassified sequences</taxon>
        <taxon>metagenomes</taxon>
        <taxon>ecological metagenomes</taxon>
    </lineage>
</organism>
<dbReference type="PANTHER" id="PTHR43826:SF3">
    <property type="entry name" value="GLUCOSE-6-PHOSPHATE EXCHANGER SLC37A4"/>
    <property type="match status" value="1"/>
</dbReference>
<keyword evidence="3 5" id="KW-1133">Transmembrane helix</keyword>
<dbReference type="PANTHER" id="PTHR43826">
    <property type="entry name" value="GLUCOSE-6-PHOSPHATE EXCHANGER SLC37A4"/>
    <property type="match status" value="1"/>
</dbReference>
<feature type="transmembrane region" description="Helical" evidence="5">
    <location>
        <begin position="150"/>
        <end position="168"/>
    </location>
</feature>
<sequence>WALAGFVVGLLGWRWAFWIPAGIVILSAIHWYIRGRNAPEEVGLPTIEEEANNNLTNVQIRKDHHLGFAHTLNAVLKNPKIWTVALGLFCLNIVRYGFMGWAPTYMFEVQKATISIAAYKAIAIPIAGSLGAIFAGWVSDRFFQSRRAPISAIMLFALGISAWLYPIIPPGNWVLSLFCLLVIGFMTYGPHVLMVGTVAMDFGTRKAASSAAGFIDCFGYIGAALTGVGSGWLIDNYGWNASFYFWVFGALVAAVLMTLLWKYKPVRGKYY</sequence>
<dbReference type="InterPro" id="IPR036259">
    <property type="entry name" value="MFS_trans_sf"/>
</dbReference>
<reference evidence="7" key="1">
    <citation type="journal article" date="2014" name="Front. Microbiol.">
        <title>High frequency of phylogenetically diverse reductive dehalogenase-homologous genes in deep subseafloor sedimentary metagenomes.</title>
        <authorList>
            <person name="Kawai M."/>
            <person name="Futagami T."/>
            <person name="Toyoda A."/>
            <person name="Takaki Y."/>
            <person name="Nishi S."/>
            <person name="Hori S."/>
            <person name="Arai W."/>
            <person name="Tsubouchi T."/>
            <person name="Morono Y."/>
            <person name="Uchiyama I."/>
            <person name="Ito T."/>
            <person name="Fujiyama A."/>
            <person name="Inagaki F."/>
            <person name="Takami H."/>
        </authorList>
    </citation>
    <scope>NUCLEOTIDE SEQUENCE</scope>
    <source>
        <strain evidence="7">Expedition CK06-06</strain>
    </source>
</reference>
<proteinExistence type="predicted"/>
<feature type="transmembrane region" description="Helical" evidence="5">
    <location>
        <begin position="211"/>
        <end position="231"/>
    </location>
</feature>
<evidence type="ECO:0000256" key="3">
    <source>
        <dbReference type="ARBA" id="ARBA00022989"/>
    </source>
</evidence>
<feature type="non-terminal residue" evidence="7">
    <location>
        <position position="1"/>
    </location>
</feature>
<dbReference type="GO" id="GO:0012505">
    <property type="term" value="C:endomembrane system"/>
    <property type="evidence" value="ECO:0007669"/>
    <property type="project" value="UniProtKB-SubCell"/>
</dbReference>